<gene>
    <name evidence="2" type="ORF">NPIL_497821</name>
</gene>
<feature type="compositionally biased region" description="Acidic residues" evidence="1">
    <location>
        <begin position="54"/>
        <end position="66"/>
    </location>
</feature>
<feature type="region of interest" description="Disordered" evidence="1">
    <location>
        <begin position="36"/>
        <end position="74"/>
    </location>
</feature>
<keyword evidence="3" id="KW-1185">Reference proteome</keyword>
<comment type="caution">
    <text evidence="2">The sequence shown here is derived from an EMBL/GenBank/DDBJ whole genome shotgun (WGS) entry which is preliminary data.</text>
</comment>
<evidence type="ECO:0000256" key="1">
    <source>
        <dbReference type="SAM" id="MobiDB-lite"/>
    </source>
</evidence>
<dbReference type="Proteomes" id="UP000887013">
    <property type="component" value="Unassembled WGS sequence"/>
</dbReference>
<evidence type="ECO:0000313" key="3">
    <source>
        <dbReference type="Proteomes" id="UP000887013"/>
    </source>
</evidence>
<name>A0A8X6PSX4_NEPPI</name>
<protein>
    <submittedName>
        <fullName evidence="2">Uncharacterized protein</fullName>
    </submittedName>
</protein>
<dbReference type="AlphaFoldDB" id="A0A8X6PSX4"/>
<organism evidence="2 3">
    <name type="scientific">Nephila pilipes</name>
    <name type="common">Giant wood spider</name>
    <name type="synonym">Nephila maculata</name>
    <dbReference type="NCBI Taxonomy" id="299642"/>
    <lineage>
        <taxon>Eukaryota</taxon>
        <taxon>Metazoa</taxon>
        <taxon>Ecdysozoa</taxon>
        <taxon>Arthropoda</taxon>
        <taxon>Chelicerata</taxon>
        <taxon>Arachnida</taxon>
        <taxon>Araneae</taxon>
        <taxon>Araneomorphae</taxon>
        <taxon>Entelegynae</taxon>
        <taxon>Araneoidea</taxon>
        <taxon>Nephilidae</taxon>
        <taxon>Nephila</taxon>
    </lineage>
</organism>
<proteinExistence type="predicted"/>
<accession>A0A8X6PSX4</accession>
<evidence type="ECO:0000313" key="2">
    <source>
        <dbReference type="EMBL" id="GFT87428.1"/>
    </source>
</evidence>
<sequence>MCTITVFKAVMPSSVSAEMEYSDKINDADITKLIEASDREDENVSVYENHASDEIESDSTDNDFDIDSQQIHNM</sequence>
<reference evidence="2" key="1">
    <citation type="submission" date="2020-08" db="EMBL/GenBank/DDBJ databases">
        <title>Multicomponent nature underlies the extraordinary mechanical properties of spider dragline silk.</title>
        <authorList>
            <person name="Kono N."/>
            <person name="Nakamura H."/>
            <person name="Mori M."/>
            <person name="Yoshida Y."/>
            <person name="Ohtoshi R."/>
            <person name="Malay A.D."/>
            <person name="Moran D.A.P."/>
            <person name="Tomita M."/>
            <person name="Numata K."/>
            <person name="Arakawa K."/>
        </authorList>
    </citation>
    <scope>NUCLEOTIDE SEQUENCE</scope>
</reference>
<dbReference type="EMBL" id="BMAW01073355">
    <property type="protein sequence ID" value="GFT87428.1"/>
    <property type="molecule type" value="Genomic_DNA"/>
</dbReference>